<organism evidence="3 4">
    <name type="scientific">Portunus trituberculatus</name>
    <name type="common">Swimming crab</name>
    <name type="synonym">Neptunus trituberculatus</name>
    <dbReference type="NCBI Taxonomy" id="210409"/>
    <lineage>
        <taxon>Eukaryota</taxon>
        <taxon>Metazoa</taxon>
        <taxon>Ecdysozoa</taxon>
        <taxon>Arthropoda</taxon>
        <taxon>Crustacea</taxon>
        <taxon>Multicrustacea</taxon>
        <taxon>Malacostraca</taxon>
        <taxon>Eumalacostraca</taxon>
        <taxon>Eucarida</taxon>
        <taxon>Decapoda</taxon>
        <taxon>Pleocyemata</taxon>
        <taxon>Brachyura</taxon>
        <taxon>Eubrachyura</taxon>
        <taxon>Portunoidea</taxon>
        <taxon>Portunidae</taxon>
        <taxon>Portuninae</taxon>
        <taxon>Portunus</taxon>
    </lineage>
</organism>
<feature type="transmembrane region" description="Helical" evidence="2">
    <location>
        <begin position="31"/>
        <end position="53"/>
    </location>
</feature>
<keyword evidence="2" id="KW-0812">Transmembrane</keyword>
<proteinExistence type="predicted"/>
<evidence type="ECO:0000313" key="4">
    <source>
        <dbReference type="Proteomes" id="UP000324222"/>
    </source>
</evidence>
<keyword evidence="4" id="KW-1185">Reference proteome</keyword>
<evidence type="ECO:0000256" key="2">
    <source>
        <dbReference type="SAM" id="Phobius"/>
    </source>
</evidence>
<keyword evidence="2" id="KW-1133">Transmembrane helix</keyword>
<feature type="region of interest" description="Disordered" evidence="1">
    <location>
        <begin position="209"/>
        <end position="229"/>
    </location>
</feature>
<dbReference type="Proteomes" id="UP000324222">
    <property type="component" value="Unassembled WGS sequence"/>
</dbReference>
<name>A0A5B7FR01_PORTR</name>
<dbReference type="EMBL" id="VSRR010007696">
    <property type="protein sequence ID" value="MPC47358.1"/>
    <property type="molecule type" value="Genomic_DNA"/>
</dbReference>
<gene>
    <name evidence="3" type="ORF">E2C01_041101</name>
</gene>
<accession>A0A5B7FR01</accession>
<feature type="region of interest" description="Disordered" evidence="1">
    <location>
        <begin position="109"/>
        <end position="136"/>
    </location>
</feature>
<reference evidence="3 4" key="1">
    <citation type="submission" date="2019-05" db="EMBL/GenBank/DDBJ databases">
        <title>Another draft genome of Portunus trituberculatus and its Hox gene families provides insights of decapod evolution.</title>
        <authorList>
            <person name="Jeong J.-H."/>
            <person name="Song I."/>
            <person name="Kim S."/>
            <person name="Choi T."/>
            <person name="Kim D."/>
            <person name="Ryu S."/>
            <person name="Kim W."/>
        </authorList>
    </citation>
    <scope>NUCLEOTIDE SEQUENCE [LARGE SCALE GENOMIC DNA]</scope>
    <source>
        <tissue evidence="3">Muscle</tissue>
    </source>
</reference>
<sequence length="261" mass="28922">MISTHHAEGVAVLAGLLQCRFQRRRVLHLPLLFLLLQFFFELLAVLVGTGRVVDESELKQRTKHKGEAHARPHVDGLHIRHEHDDDHHHHHYGGEGEGKVHQMAGGHLGEKRVGTSGEGMPFKSCGGRKGKEGAIREKQSSYEALVRAAARERKCHALVPQTLEAGGQATPHCRHQTPLCRAAKAQSSAESGERRGILPARRGHGLKQQWPRTTLPCGTHTHTDTQKHTRTLRATLRHPSDTTIKLRPGERVKGELVPGKV</sequence>
<comment type="caution">
    <text evidence="3">The sequence shown here is derived from an EMBL/GenBank/DDBJ whole genome shotgun (WGS) entry which is preliminary data.</text>
</comment>
<evidence type="ECO:0000256" key="1">
    <source>
        <dbReference type="SAM" id="MobiDB-lite"/>
    </source>
</evidence>
<dbReference type="AlphaFoldDB" id="A0A5B7FR01"/>
<protein>
    <submittedName>
        <fullName evidence="3">Uncharacterized protein</fullName>
    </submittedName>
</protein>
<keyword evidence="2" id="KW-0472">Membrane</keyword>
<evidence type="ECO:0000313" key="3">
    <source>
        <dbReference type="EMBL" id="MPC47358.1"/>
    </source>
</evidence>